<evidence type="ECO:0000313" key="10">
    <source>
        <dbReference type="Proteomes" id="UP000035337"/>
    </source>
</evidence>
<feature type="transmembrane region" description="Helical" evidence="7">
    <location>
        <begin position="9"/>
        <end position="29"/>
    </location>
</feature>
<keyword evidence="4 7" id="KW-0812">Transmembrane</keyword>
<feature type="transmembrane region" description="Helical" evidence="7">
    <location>
        <begin position="245"/>
        <end position="270"/>
    </location>
</feature>
<dbReference type="GO" id="GO:0005886">
    <property type="term" value="C:plasma membrane"/>
    <property type="evidence" value="ECO:0007669"/>
    <property type="project" value="UniProtKB-SubCell"/>
</dbReference>
<evidence type="ECO:0000256" key="5">
    <source>
        <dbReference type="ARBA" id="ARBA00022989"/>
    </source>
</evidence>
<comment type="similarity">
    <text evidence="7">Belongs to the binding-protein-dependent transport system permease family.</text>
</comment>
<comment type="subcellular location">
    <subcellularLocation>
        <location evidence="1 7">Cell membrane</location>
        <topology evidence="1 7">Multi-pass membrane protein</topology>
    </subcellularLocation>
</comment>
<reference evidence="9 10" key="1">
    <citation type="submission" date="2014-09" db="EMBL/GenBank/DDBJ databases">
        <title>Complete genome sequence of Endomicrobium proavitum.</title>
        <authorList>
            <person name="Zheng H."/>
        </authorList>
    </citation>
    <scope>NUCLEOTIDE SEQUENCE [LARGE SCALE GENOMIC DNA]</scope>
    <source>
        <strain evidence="9 10">Rsa215</strain>
    </source>
</reference>
<evidence type="ECO:0000313" key="9">
    <source>
        <dbReference type="EMBL" id="AKL97498.1"/>
    </source>
</evidence>
<keyword evidence="10" id="KW-1185">Reference proteome</keyword>
<dbReference type="CDD" id="cd06261">
    <property type="entry name" value="TM_PBP2"/>
    <property type="match status" value="1"/>
</dbReference>
<name>A0A0G3WGQ3_9BACT</name>
<dbReference type="Gene3D" id="1.10.3720.10">
    <property type="entry name" value="MetI-like"/>
    <property type="match status" value="1"/>
</dbReference>
<feature type="transmembrane region" description="Helical" evidence="7">
    <location>
        <begin position="136"/>
        <end position="163"/>
    </location>
</feature>
<evidence type="ECO:0000256" key="3">
    <source>
        <dbReference type="ARBA" id="ARBA00022475"/>
    </source>
</evidence>
<evidence type="ECO:0000256" key="2">
    <source>
        <dbReference type="ARBA" id="ARBA00022448"/>
    </source>
</evidence>
<dbReference type="EMBL" id="CP009498">
    <property type="protein sequence ID" value="AKL97498.1"/>
    <property type="molecule type" value="Genomic_DNA"/>
</dbReference>
<organism evidence="9 10">
    <name type="scientific">Endomicrobium proavitum</name>
    <dbReference type="NCBI Taxonomy" id="1408281"/>
    <lineage>
        <taxon>Bacteria</taxon>
        <taxon>Pseudomonadati</taxon>
        <taxon>Elusimicrobiota</taxon>
        <taxon>Endomicrobiia</taxon>
        <taxon>Endomicrobiales</taxon>
        <taxon>Endomicrobiaceae</taxon>
        <taxon>Endomicrobium</taxon>
    </lineage>
</organism>
<dbReference type="PANTHER" id="PTHR43163:SF6">
    <property type="entry name" value="DIPEPTIDE TRANSPORT SYSTEM PERMEASE PROTEIN DPPB-RELATED"/>
    <property type="match status" value="1"/>
</dbReference>
<dbReference type="RefSeq" id="WP_052569631.1">
    <property type="nucleotide sequence ID" value="NZ_CP009498.1"/>
</dbReference>
<sequence length="323" mass="36229">MYKYILKRLLYSIPIIVGITVITFAVMFFTPGKPTDAITDFNTKITSESKERLYQLYGLDKPVYEQYWNWFKRVIVFDFGQSFKDGQPASEKIIQRLPATILLNVLSMLLMLIVAVPAGVYSAVKKYTAGDRVLTSFMFICFSVPAFWVALMLMIVFGLWLGWLPISGIVSFNFDRLSLLGKVWDLSKHLILPVFVSSLASFAVLSRYVRSGMLDVLKQDYIKAAYAKGFSRKDIIFKHALKNALLPLITIIGLSIPALVGGSFIIETVFSYPGMGRLGFEAIMARDYPVIMGIGVISAFLTLAGNIVADVLYSVADPRIRYK</sequence>
<feature type="transmembrane region" description="Helical" evidence="7">
    <location>
        <begin position="290"/>
        <end position="313"/>
    </location>
</feature>
<evidence type="ECO:0000256" key="6">
    <source>
        <dbReference type="ARBA" id="ARBA00023136"/>
    </source>
</evidence>
<dbReference type="Proteomes" id="UP000035337">
    <property type="component" value="Chromosome"/>
</dbReference>
<feature type="domain" description="ABC transmembrane type-1" evidence="8">
    <location>
        <begin position="97"/>
        <end position="309"/>
    </location>
</feature>
<keyword evidence="5 7" id="KW-1133">Transmembrane helix</keyword>
<evidence type="ECO:0000256" key="1">
    <source>
        <dbReference type="ARBA" id="ARBA00004651"/>
    </source>
</evidence>
<dbReference type="InterPro" id="IPR045621">
    <property type="entry name" value="BPD_transp_1_N"/>
</dbReference>
<dbReference type="InterPro" id="IPR000515">
    <property type="entry name" value="MetI-like"/>
</dbReference>
<dbReference type="GO" id="GO:0055085">
    <property type="term" value="P:transmembrane transport"/>
    <property type="evidence" value="ECO:0007669"/>
    <property type="project" value="InterPro"/>
</dbReference>
<evidence type="ECO:0000256" key="7">
    <source>
        <dbReference type="RuleBase" id="RU363032"/>
    </source>
</evidence>
<feature type="transmembrane region" description="Helical" evidence="7">
    <location>
        <begin position="101"/>
        <end position="124"/>
    </location>
</feature>
<dbReference type="Pfam" id="PF00528">
    <property type="entry name" value="BPD_transp_1"/>
    <property type="match status" value="1"/>
</dbReference>
<keyword evidence="3" id="KW-1003">Cell membrane</keyword>
<dbReference type="PATRIC" id="fig|1408281.3.peg.120"/>
<evidence type="ECO:0000259" key="8">
    <source>
        <dbReference type="PROSITE" id="PS50928"/>
    </source>
</evidence>
<dbReference type="SUPFAM" id="SSF161098">
    <property type="entry name" value="MetI-like"/>
    <property type="match status" value="1"/>
</dbReference>
<dbReference type="PANTHER" id="PTHR43163">
    <property type="entry name" value="DIPEPTIDE TRANSPORT SYSTEM PERMEASE PROTEIN DPPB-RELATED"/>
    <property type="match status" value="1"/>
</dbReference>
<feature type="transmembrane region" description="Helical" evidence="7">
    <location>
        <begin position="190"/>
        <end position="209"/>
    </location>
</feature>
<keyword evidence="2 7" id="KW-0813">Transport</keyword>
<dbReference type="AlphaFoldDB" id="A0A0G3WGQ3"/>
<dbReference type="PROSITE" id="PS50928">
    <property type="entry name" value="ABC_TM1"/>
    <property type="match status" value="1"/>
</dbReference>
<keyword evidence="6 7" id="KW-0472">Membrane</keyword>
<proteinExistence type="inferred from homology"/>
<dbReference type="KEGG" id="epo:Epro_0119"/>
<gene>
    <name evidence="9" type="primary">appB</name>
    <name evidence="9" type="ORF">Epro_0119</name>
</gene>
<dbReference type="OrthoDB" id="9778910at2"/>
<accession>A0A0G3WGQ3</accession>
<dbReference type="InterPro" id="IPR035906">
    <property type="entry name" value="MetI-like_sf"/>
</dbReference>
<protein>
    <submittedName>
        <fullName evidence="9">Oligopeptide transport system permease protein AppB</fullName>
    </submittedName>
</protein>
<evidence type="ECO:0000256" key="4">
    <source>
        <dbReference type="ARBA" id="ARBA00022692"/>
    </source>
</evidence>
<dbReference type="STRING" id="1408281.Epro_0119"/>
<dbReference type="Pfam" id="PF19300">
    <property type="entry name" value="BPD_transp_1_N"/>
    <property type="match status" value="1"/>
</dbReference>